<dbReference type="GO" id="GO:0016787">
    <property type="term" value="F:hydrolase activity"/>
    <property type="evidence" value="ECO:0007669"/>
    <property type="project" value="UniProtKB-KW"/>
</dbReference>
<reference evidence="3 4" key="1">
    <citation type="submission" date="2019-11" db="EMBL/GenBank/DDBJ databases">
        <title>Epiphytic Pseudomonas syringae from cherry orchards.</title>
        <authorList>
            <person name="Hulin M.T."/>
        </authorList>
    </citation>
    <scope>NUCLEOTIDE SEQUENCE [LARGE SCALE GENOMIC DNA]</scope>
    <source>
        <strain evidence="3 4">PA-6-3B</strain>
    </source>
</reference>
<sequence>MKSRKAIVHALLDSAVLSCAVAEAAVQPQFADAQASDPVVMGWMQGTPPAPEKTVRFENFLQFPQTRWAFSHMRELLPTVQVSRGIGEVSLLPNAKRTDIDAVAFTPLGSDRTMTWEQSLTANYTDGILVMHRGQVVYERYFGGLTEQGQHVAMSVTKSFIGTLGAMLVEEGKINPQEKVSTYVPELKNSAFGDATVRQVMDMTVGVRYSENYGDTKAEIWEYVRAGHMLPRPTGYSGATSLTEYLEKLQKEGEHGQVFAYKTVNTDVLSWVIQRATGKTIAVNLHERIWRKLGAEQDAYLIADDVGTAFTGGGFNTSLRDLARFGEMMRLNGKFNGQQIVPPNVIADIRGGGSQESFAKAGEKLMPNWSYRNMWWVSHNDHGAYTARGIHGQGIYVDPKAEMVIVRYASHPLASGDNFDPTTFPAYQALAEHLMATTQ</sequence>
<dbReference type="Pfam" id="PF00144">
    <property type="entry name" value="Beta-lactamase"/>
    <property type="match status" value="1"/>
</dbReference>
<protein>
    <submittedName>
        <fullName evidence="3">Serine hydrolase</fullName>
    </submittedName>
</protein>
<dbReference type="EMBL" id="WKDU01000014">
    <property type="protein sequence ID" value="MCF5153699.1"/>
    <property type="molecule type" value="Genomic_DNA"/>
</dbReference>
<comment type="caution">
    <text evidence="3">The sequence shown here is derived from an EMBL/GenBank/DDBJ whole genome shotgun (WGS) entry which is preliminary data.</text>
</comment>
<accession>A0ABS9FNE1</accession>
<dbReference type="InterPro" id="IPR050789">
    <property type="entry name" value="Diverse_Enzym_Activities"/>
</dbReference>
<feature type="chain" id="PRO_5046269513" evidence="1">
    <location>
        <begin position="25"/>
        <end position="439"/>
    </location>
</feature>
<organism evidence="3 4">
    <name type="scientific">Pseudomonas lactis</name>
    <dbReference type="NCBI Taxonomy" id="1615674"/>
    <lineage>
        <taxon>Bacteria</taxon>
        <taxon>Pseudomonadati</taxon>
        <taxon>Pseudomonadota</taxon>
        <taxon>Gammaproteobacteria</taxon>
        <taxon>Pseudomonadales</taxon>
        <taxon>Pseudomonadaceae</taxon>
        <taxon>Pseudomonas</taxon>
    </lineage>
</organism>
<keyword evidence="1" id="KW-0732">Signal</keyword>
<feature type="signal peptide" evidence="1">
    <location>
        <begin position="1"/>
        <end position="24"/>
    </location>
</feature>
<dbReference type="PANTHER" id="PTHR43283">
    <property type="entry name" value="BETA-LACTAMASE-RELATED"/>
    <property type="match status" value="1"/>
</dbReference>
<dbReference type="PANTHER" id="PTHR43283:SF7">
    <property type="entry name" value="BETA-LACTAMASE-RELATED DOMAIN-CONTAINING PROTEIN"/>
    <property type="match status" value="1"/>
</dbReference>
<gene>
    <name evidence="3" type="ORF">GIW47_13845</name>
</gene>
<keyword evidence="4" id="KW-1185">Reference proteome</keyword>
<name>A0ABS9FNE1_9PSED</name>
<evidence type="ECO:0000259" key="2">
    <source>
        <dbReference type="Pfam" id="PF00144"/>
    </source>
</evidence>
<evidence type="ECO:0000256" key="1">
    <source>
        <dbReference type="SAM" id="SignalP"/>
    </source>
</evidence>
<dbReference type="InterPro" id="IPR001466">
    <property type="entry name" value="Beta-lactam-related"/>
</dbReference>
<dbReference type="RefSeq" id="WP_120248116.1">
    <property type="nucleotide sequence ID" value="NZ_JAEHTJ010000031.1"/>
</dbReference>
<proteinExistence type="predicted"/>
<evidence type="ECO:0000313" key="3">
    <source>
        <dbReference type="EMBL" id="MCF5153699.1"/>
    </source>
</evidence>
<dbReference type="InterPro" id="IPR012338">
    <property type="entry name" value="Beta-lactam/transpept-like"/>
</dbReference>
<evidence type="ECO:0000313" key="4">
    <source>
        <dbReference type="Proteomes" id="UP000814074"/>
    </source>
</evidence>
<dbReference type="Proteomes" id="UP000814074">
    <property type="component" value="Unassembled WGS sequence"/>
</dbReference>
<feature type="domain" description="Beta-lactamase-related" evidence="2">
    <location>
        <begin position="128"/>
        <end position="411"/>
    </location>
</feature>
<dbReference type="Gene3D" id="3.40.710.10">
    <property type="entry name" value="DD-peptidase/beta-lactamase superfamily"/>
    <property type="match status" value="1"/>
</dbReference>
<keyword evidence="3" id="KW-0378">Hydrolase</keyword>
<dbReference type="SUPFAM" id="SSF56601">
    <property type="entry name" value="beta-lactamase/transpeptidase-like"/>
    <property type="match status" value="1"/>
</dbReference>